<organism evidence="1">
    <name type="scientific">Paramoeba aestuarina</name>
    <dbReference type="NCBI Taxonomy" id="180227"/>
    <lineage>
        <taxon>Eukaryota</taxon>
        <taxon>Amoebozoa</taxon>
        <taxon>Discosea</taxon>
        <taxon>Flabellinia</taxon>
        <taxon>Dactylopodida</taxon>
        <taxon>Paramoebidae</taxon>
        <taxon>Paramoeba</taxon>
    </lineage>
</organism>
<dbReference type="AlphaFoldDB" id="A0A7S4KIA5"/>
<protein>
    <submittedName>
        <fullName evidence="1">Uncharacterized protein</fullName>
    </submittedName>
</protein>
<sequence length="216" mass="25037">MSGWEFTKPLKHQETGDFILHEKQPQYCLDEFTRLYPPGENNRYCVMFMCCCDTDRFYIRGILEGSKQVIGEEEREILERYQGRYKIYFLTKERGRHDSHGRLLNTDAEILGGTLRIFGGVCPYTEREWGTKTIALTFFRCPERRELYCNAYGAIIFENDKGLVYDDHFGAQMQLIPQGGGGMQMKEGYESGGYGFCVRCGQEKRDGPFCPKCGQR</sequence>
<proteinExistence type="predicted"/>
<evidence type="ECO:0000313" key="1">
    <source>
        <dbReference type="EMBL" id="CAE2295981.1"/>
    </source>
</evidence>
<dbReference type="EMBL" id="HBKR01010855">
    <property type="protein sequence ID" value="CAE2295981.1"/>
    <property type="molecule type" value="Transcribed_RNA"/>
</dbReference>
<accession>A0A7S4KIA5</accession>
<gene>
    <name evidence="1" type="ORF">NAES01612_LOCUS7209</name>
</gene>
<reference evidence="1" key="1">
    <citation type="submission" date="2021-01" db="EMBL/GenBank/DDBJ databases">
        <authorList>
            <person name="Corre E."/>
            <person name="Pelletier E."/>
            <person name="Niang G."/>
            <person name="Scheremetjew M."/>
            <person name="Finn R."/>
            <person name="Kale V."/>
            <person name="Holt S."/>
            <person name="Cochrane G."/>
            <person name="Meng A."/>
            <person name="Brown T."/>
            <person name="Cohen L."/>
        </authorList>
    </citation>
    <scope>NUCLEOTIDE SEQUENCE</scope>
    <source>
        <strain evidence="1">SoJaBio B1-5/56/2</strain>
    </source>
</reference>
<name>A0A7S4KIA5_9EUKA</name>